<organism evidence="13 14">
    <name type="scientific">Mycena pura</name>
    <dbReference type="NCBI Taxonomy" id="153505"/>
    <lineage>
        <taxon>Eukaryota</taxon>
        <taxon>Fungi</taxon>
        <taxon>Dikarya</taxon>
        <taxon>Basidiomycota</taxon>
        <taxon>Agaricomycotina</taxon>
        <taxon>Agaricomycetes</taxon>
        <taxon>Agaricomycetidae</taxon>
        <taxon>Agaricales</taxon>
        <taxon>Marasmiineae</taxon>
        <taxon>Mycenaceae</taxon>
        <taxon>Mycena</taxon>
    </lineage>
</organism>
<dbReference type="AlphaFoldDB" id="A0AAD6UZY2"/>
<dbReference type="Proteomes" id="UP001219525">
    <property type="component" value="Unassembled WGS sequence"/>
</dbReference>
<evidence type="ECO:0000256" key="2">
    <source>
        <dbReference type="ARBA" id="ARBA00008203"/>
    </source>
</evidence>
<keyword evidence="14" id="KW-1185">Reference proteome</keyword>
<dbReference type="Pfam" id="PF20520">
    <property type="entry name" value="Ac45-VOA1_TM"/>
    <property type="match status" value="1"/>
</dbReference>
<keyword evidence="4 10" id="KW-0812">Transmembrane</keyword>
<evidence type="ECO:0000256" key="6">
    <source>
        <dbReference type="ARBA" id="ARBA00022824"/>
    </source>
</evidence>
<comment type="similarity">
    <text evidence="2">Belongs to the BIG1 family.</text>
</comment>
<evidence type="ECO:0000256" key="10">
    <source>
        <dbReference type="SAM" id="Phobius"/>
    </source>
</evidence>
<feature type="signal peptide" evidence="11">
    <location>
        <begin position="1"/>
        <end position="17"/>
    </location>
</feature>
<feature type="transmembrane region" description="Helical" evidence="10">
    <location>
        <begin position="223"/>
        <end position="245"/>
    </location>
</feature>
<feature type="chain" id="PRO_5042213295" description="Protein BIG1" evidence="11">
    <location>
        <begin position="18"/>
        <end position="268"/>
    </location>
</feature>
<sequence length="268" mass="28550">MSKRILAIAALLPLAFAFSDTAPVVSWSSHSSSTLNALPSHTQSLLDSILSSSDICGHDAIVFVDQPDLHASDLRILPSNTHIARSLASAPSSKQFPYVPSHAAADLSALLESAAARCQARLVSYAPGERRVSLSEATKHVVSLQFPPLGRLAQDRKDALLKHDALLSTELATLASSFPNHLVIFTGSSPLSFTKRAAPITSSIRNSTAGGILAHYQLLTPGLITTLIVTFFVLIPIIMVGMQALASIQSPLRNEVPKNFDAADKKNQ</sequence>
<dbReference type="InterPro" id="IPR037654">
    <property type="entry name" value="Big1"/>
</dbReference>
<reference evidence="13" key="1">
    <citation type="submission" date="2023-03" db="EMBL/GenBank/DDBJ databases">
        <title>Massive genome expansion in bonnet fungi (Mycena s.s.) driven by repeated elements and novel gene families across ecological guilds.</title>
        <authorList>
            <consortium name="Lawrence Berkeley National Laboratory"/>
            <person name="Harder C.B."/>
            <person name="Miyauchi S."/>
            <person name="Viragh M."/>
            <person name="Kuo A."/>
            <person name="Thoen E."/>
            <person name="Andreopoulos B."/>
            <person name="Lu D."/>
            <person name="Skrede I."/>
            <person name="Drula E."/>
            <person name="Henrissat B."/>
            <person name="Morin E."/>
            <person name="Kohler A."/>
            <person name="Barry K."/>
            <person name="LaButti K."/>
            <person name="Morin E."/>
            <person name="Salamov A."/>
            <person name="Lipzen A."/>
            <person name="Mereny Z."/>
            <person name="Hegedus B."/>
            <person name="Baldrian P."/>
            <person name="Stursova M."/>
            <person name="Weitz H."/>
            <person name="Taylor A."/>
            <person name="Grigoriev I.V."/>
            <person name="Nagy L.G."/>
            <person name="Martin F."/>
            <person name="Kauserud H."/>
        </authorList>
    </citation>
    <scope>NUCLEOTIDE SEQUENCE</scope>
    <source>
        <strain evidence="13">9144</strain>
    </source>
</reference>
<keyword evidence="9" id="KW-0961">Cell wall biogenesis/degradation</keyword>
<evidence type="ECO:0000256" key="9">
    <source>
        <dbReference type="ARBA" id="ARBA00023316"/>
    </source>
</evidence>
<keyword evidence="6" id="KW-0256">Endoplasmic reticulum</keyword>
<dbReference type="EMBL" id="JARJCW010000072">
    <property type="protein sequence ID" value="KAJ7198472.1"/>
    <property type="molecule type" value="Genomic_DNA"/>
</dbReference>
<dbReference type="GO" id="GO:0071555">
    <property type="term" value="P:cell wall organization"/>
    <property type="evidence" value="ECO:0007669"/>
    <property type="project" value="UniProtKB-KW"/>
</dbReference>
<evidence type="ECO:0000256" key="11">
    <source>
        <dbReference type="SAM" id="SignalP"/>
    </source>
</evidence>
<accession>A0AAD6UZY2</accession>
<dbReference type="PANTHER" id="PTHR28285">
    <property type="entry name" value="PROTEIN BIG1"/>
    <property type="match status" value="1"/>
</dbReference>
<feature type="domain" description="V-type proton ATPase subunit S1/VOA1 transmembrane" evidence="12">
    <location>
        <begin position="217"/>
        <end position="251"/>
    </location>
</feature>
<evidence type="ECO:0000256" key="7">
    <source>
        <dbReference type="ARBA" id="ARBA00022989"/>
    </source>
</evidence>
<comment type="subcellular location">
    <subcellularLocation>
        <location evidence="1">Endoplasmic reticulum membrane</location>
        <topology evidence="1">Single-pass type I membrane protein</topology>
    </subcellularLocation>
</comment>
<evidence type="ECO:0000256" key="4">
    <source>
        <dbReference type="ARBA" id="ARBA00022692"/>
    </source>
</evidence>
<dbReference type="GO" id="GO:0005789">
    <property type="term" value="C:endoplasmic reticulum membrane"/>
    <property type="evidence" value="ECO:0007669"/>
    <property type="project" value="UniProtKB-SubCell"/>
</dbReference>
<name>A0AAD6UZY2_9AGAR</name>
<evidence type="ECO:0000259" key="12">
    <source>
        <dbReference type="Pfam" id="PF20520"/>
    </source>
</evidence>
<evidence type="ECO:0000256" key="5">
    <source>
        <dbReference type="ARBA" id="ARBA00022729"/>
    </source>
</evidence>
<dbReference type="GO" id="GO:0009272">
    <property type="term" value="P:fungal-type cell wall biogenesis"/>
    <property type="evidence" value="ECO:0007669"/>
    <property type="project" value="TreeGrafter"/>
</dbReference>
<keyword evidence="7 10" id="KW-1133">Transmembrane helix</keyword>
<dbReference type="PANTHER" id="PTHR28285:SF1">
    <property type="entry name" value="PROTEIN BIG1"/>
    <property type="match status" value="1"/>
</dbReference>
<protein>
    <recommendedName>
        <fullName evidence="3">Protein BIG1</fullName>
    </recommendedName>
</protein>
<evidence type="ECO:0000313" key="13">
    <source>
        <dbReference type="EMBL" id="KAJ7198472.1"/>
    </source>
</evidence>
<keyword evidence="8 10" id="KW-0472">Membrane</keyword>
<dbReference type="GO" id="GO:0006078">
    <property type="term" value="P:(1-&gt;6)-beta-D-glucan biosynthetic process"/>
    <property type="evidence" value="ECO:0007669"/>
    <property type="project" value="TreeGrafter"/>
</dbReference>
<gene>
    <name evidence="13" type="ORF">GGX14DRAFT_665629</name>
</gene>
<comment type="caution">
    <text evidence="13">The sequence shown here is derived from an EMBL/GenBank/DDBJ whole genome shotgun (WGS) entry which is preliminary data.</text>
</comment>
<evidence type="ECO:0000256" key="3">
    <source>
        <dbReference type="ARBA" id="ARBA00022089"/>
    </source>
</evidence>
<proteinExistence type="inferred from homology"/>
<evidence type="ECO:0000313" key="14">
    <source>
        <dbReference type="Proteomes" id="UP001219525"/>
    </source>
</evidence>
<dbReference type="InterPro" id="IPR046756">
    <property type="entry name" value="VAS1/VOA1_TM"/>
</dbReference>
<keyword evidence="5 11" id="KW-0732">Signal</keyword>
<evidence type="ECO:0000256" key="1">
    <source>
        <dbReference type="ARBA" id="ARBA00004115"/>
    </source>
</evidence>
<evidence type="ECO:0000256" key="8">
    <source>
        <dbReference type="ARBA" id="ARBA00023136"/>
    </source>
</evidence>